<evidence type="ECO:0000259" key="12">
    <source>
        <dbReference type="SMART" id="SM00090"/>
    </source>
</evidence>
<evidence type="ECO:0000256" key="7">
    <source>
        <dbReference type="ARBA" id="ARBA00022840"/>
    </source>
</evidence>
<keyword evidence="8 11" id="KW-0460">Magnesium</keyword>
<dbReference type="EC" id="2.7.11.1" evidence="11"/>
<evidence type="ECO:0000256" key="9">
    <source>
        <dbReference type="ARBA" id="ARBA00047899"/>
    </source>
</evidence>
<dbReference type="SMART" id="SM00090">
    <property type="entry name" value="RIO"/>
    <property type="match status" value="1"/>
</dbReference>
<dbReference type="Gene3D" id="3.30.200.20">
    <property type="entry name" value="Phosphorylase Kinase, domain 1"/>
    <property type="match status" value="1"/>
</dbReference>
<keyword evidence="3 11" id="KW-0808">Transferase</keyword>
<evidence type="ECO:0000256" key="3">
    <source>
        <dbReference type="ARBA" id="ARBA00022679"/>
    </source>
</evidence>
<sequence length="485" mass="55055">MYSIIELGWTVLVRGRGREDRGKRCKQTRALKVTSNSVQSPTDTIKQTETLNPSLFKTMEGIVTETTSQPKPSSPWGKPAAPVACSLEDVMSEQLASDLQQQDLSRECRAEALAAGIDIEPDIQDLINSASNEAETGSDVALARLLQIQYDQEHNALLQAQEKHWNGTNKVRISYENYQCPHPAFREDEDPVTVEDDYEEKTEWEKDSPVKSAKGYIGKGKNITTKHDPVICGRRNASRIMDFPPDFVSGDGEGMDMMLPNHVYNALKRHSVKENHRNHKLHDKKEHSTTEHAMDPRTRLLLYRLVNNGILESISGSISTGKESVVFHAYGGQIKDQSLPTEVAIKVFKTTLNEFKNRERYVHGDHRFAKDDYKKQNPRKIIKMWAMKECANLSRMRKFSIPCPEVQVLKKHVLVMSFIGSEQRPAPKLKDAKLSTENWEDAYQQVVQFFMKCGVHKVLSAERMFNKVTKLDIHGQGSDFVSQVT</sequence>
<dbReference type="PIRSF" id="PIRSF038146">
    <property type="entry name" value="Ser/Thr_PK_RIO3"/>
    <property type="match status" value="1"/>
</dbReference>
<evidence type="ECO:0000256" key="10">
    <source>
        <dbReference type="ARBA" id="ARBA00048679"/>
    </source>
</evidence>
<keyword evidence="2 11" id="KW-0723">Serine/threonine-protein kinase</keyword>
<dbReference type="InterPro" id="IPR000687">
    <property type="entry name" value="RIO_kinase"/>
</dbReference>
<reference evidence="13" key="1">
    <citation type="submission" date="2022-11" db="EMBL/GenBank/DDBJ databases">
        <title>Centuries of genome instability and evolution in soft-shell clam transmissible cancer (bioRxiv).</title>
        <authorList>
            <person name="Hart S.F.M."/>
            <person name="Yonemitsu M.A."/>
            <person name="Giersch R.M."/>
            <person name="Beal B.F."/>
            <person name="Arriagada G."/>
            <person name="Davis B.W."/>
            <person name="Ostrander E.A."/>
            <person name="Goff S.P."/>
            <person name="Metzger M.J."/>
        </authorList>
    </citation>
    <scope>NUCLEOTIDE SEQUENCE</scope>
    <source>
        <strain evidence="13">MELC-2E11</strain>
        <tissue evidence="13">Siphon/mantle</tissue>
    </source>
</reference>
<evidence type="ECO:0000256" key="2">
    <source>
        <dbReference type="ARBA" id="ARBA00022527"/>
    </source>
</evidence>
<proteinExistence type="inferred from homology"/>
<keyword evidence="5 11" id="KW-0547">Nucleotide-binding</keyword>
<dbReference type="SUPFAM" id="SSF56112">
    <property type="entry name" value="Protein kinase-like (PK-like)"/>
    <property type="match status" value="1"/>
</dbReference>
<evidence type="ECO:0000256" key="1">
    <source>
        <dbReference type="ARBA" id="ARBA00009196"/>
    </source>
</evidence>
<evidence type="ECO:0000256" key="11">
    <source>
        <dbReference type="PIRNR" id="PIRNR038146"/>
    </source>
</evidence>
<accession>A0ABY7F7W7</accession>
<dbReference type="InterPro" id="IPR018934">
    <property type="entry name" value="RIO_dom"/>
</dbReference>
<dbReference type="Pfam" id="PF01163">
    <property type="entry name" value="RIO1"/>
    <property type="match status" value="1"/>
</dbReference>
<evidence type="ECO:0000313" key="13">
    <source>
        <dbReference type="EMBL" id="WAR17259.1"/>
    </source>
</evidence>
<comment type="cofactor">
    <cofactor evidence="11">
        <name>Mg(2+)</name>
        <dbReference type="ChEBI" id="CHEBI:18420"/>
    </cofactor>
</comment>
<organism evidence="13 14">
    <name type="scientific">Mya arenaria</name>
    <name type="common">Soft-shell clam</name>
    <dbReference type="NCBI Taxonomy" id="6604"/>
    <lineage>
        <taxon>Eukaryota</taxon>
        <taxon>Metazoa</taxon>
        <taxon>Spiralia</taxon>
        <taxon>Lophotrochozoa</taxon>
        <taxon>Mollusca</taxon>
        <taxon>Bivalvia</taxon>
        <taxon>Autobranchia</taxon>
        <taxon>Heteroconchia</taxon>
        <taxon>Euheterodonta</taxon>
        <taxon>Imparidentia</taxon>
        <taxon>Neoheterodontei</taxon>
        <taxon>Myida</taxon>
        <taxon>Myoidea</taxon>
        <taxon>Myidae</taxon>
        <taxon>Mya</taxon>
    </lineage>
</organism>
<dbReference type="InterPro" id="IPR051272">
    <property type="entry name" value="RIO-type_Ser/Thr_kinase"/>
</dbReference>
<dbReference type="PANTHER" id="PTHR45723">
    <property type="entry name" value="SERINE/THREONINE-PROTEIN KINASE RIO1"/>
    <property type="match status" value="1"/>
</dbReference>
<keyword evidence="7" id="KW-0067">ATP-binding</keyword>
<evidence type="ECO:0000256" key="4">
    <source>
        <dbReference type="ARBA" id="ARBA00022723"/>
    </source>
</evidence>
<dbReference type="EMBL" id="CP111021">
    <property type="protein sequence ID" value="WAR17259.1"/>
    <property type="molecule type" value="Genomic_DNA"/>
</dbReference>
<protein>
    <recommendedName>
        <fullName evidence="11">Serine/threonine-protein kinase RIO3</fullName>
        <ecNumber evidence="11">2.7.11.1</ecNumber>
    </recommendedName>
</protein>
<evidence type="ECO:0000313" key="14">
    <source>
        <dbReference type="Proteomes" id="UP001164746"/>
    </source>
</evidence>
<dbReference type="Proteomes" id="UP001164746">
    <property type="component" value="Chromosome 10"/>
</dbReference>
<gene>
    <name evidence="13" type="ORF">MAR_031853</name>
</gene>
<dbReference type="InterPro" id="IPR017406">
    <property type="entry name" value="Ser/Thr_kinase_Rio3"/>
</dbReference>
<keyword evidence="6 11" id="KW-0418">Kinase</keyword>
<comment type="catalytic activity">
    <reaction evidence="10 11">
        <text>L-seryl-[protein] + ATP = O-phospho-L-seryl-[protein] + ADP + H(+)</text>
        <dbReference type="Rhea" id="RHEA:17989"/>
        <dbReference type="Rhea" id="RHEA-COMP:9863"/>
        <dbReference type="Rhea" id="RHEA-COMP:11604"/>
        <dbReference type="ChEBI" id="CHEBI:15378"/>
        <dbReference type="ChEBI" id="CHEBI:29999"/>
        <dbReference type="ChEBI" id="CHEBI:30616"/>
        <dbReference type="ChEBI" id="CHEBI:83421"/>
        <dbReference type="ChEBI" id="CHEBI:456216"/>
        <dbReference type="EC" id="2.7.11.1"/>
    </reaction>
</comment>
<name>A0ABY7F7W7_MYAAR</name>
<comment type="catalytic activity">
    <reaction evidence="9 11">
        <text>L-threonyl-[protein] + ATP = O-phospho-L-threonyl-[protein] + ADP + H(+)</text>
        <dbReference type="Rhea" id="RHEA:46608"/>
        <dbReference type="Rhea" id="RHEA-COMP:11060"/>
        <dbReference type="Rhea" id="RHEA-COMP:11605"/>
        <dbReference type="ChEBI" id="CHEBI:15378"/>
        <dbReference type="ChEBI" id="CHEBI:30013"/>
        <dbReference type="ChEBI" id="CHEBI:30616"/>
        <dbReference type="ChEBI" id="CHEBI:61977"/>
        <dbReference type="ChEBI" id="CHEBI:456216"/>
        <dbReference type="EC" id="2.7.11.1"/>
    </reaction>
</comment>
<evidence type="ECO:0000256" key="8">
    <source>
        <dbReference type="ARBA" id="ARBA00022842"/>
    </source>
</evidence>
<keyword evidence="4 11" id="KW-0479">Metal-binding</keyword>
<dbReference type="InterPro" id="IPR011009">
    <property type="entry name" value="Kinase-like_dom_sf"/>
</dbReference>
<keyword evidence="14" id="KW-1185">Reference proteome</keyword>
<evidence type="ECO:0000256" key="5">
    <source>
        <dbReference type="ARBA" id="ARBA00022741"/>
    </source>
</evidence>
<comment type="similarity">
    <text evidence="1 11">Belongs to the protein kinase superfamily. RIO-type Ser/Thr kinase family.</text>
</comment>
<feature type="domain" description="RIO kinase" evidence="12">
    <location>
        <begin position="283"/>
        <end position="470"/>
    </location>
</feature>
<evidence type="ECO:0000256" key="6">
    <source>
        <dbReference type="ARBA" id="ARBA00022777"/>
    </source>
</evidence>